<keyword evidence="7" id="KW-0739">Sodium transport</keyword>
<dbReference type="NCBIfam" id="TIGR00773">
    <property type="entry name" value="NhaA"/>
    <property type="match status" value="1"/>
</dbReference>
<evidence type="ECO:0000256" key="3">
    <source>
        <dbReference type="ARBA" id="ARBA00022519"/>
    </source>
</evidence>
<feature type="transmembrane region" description="Helical" evidence="7">
    <location>
        <begin position="207"/>
        <end position="238"/>
    </location>
</feature>
<dbReference type="PANTHER" id="PTHR30341">
    <property type="entry name" value="SODIUM ION/PROTON ANTIPORTER NHAA-RELATED"/>
    <property type="match status" value="1"/>
</dbReference>
<dbReference type="PANTHER" id="PTHR30341:SF0">
    <property type="entry name" value="NA(+)_H(+) ANTIPORTER NHAA"/>
    <property type="match status" value="1"/>
</dbReference>
<dbReference type="RefSeq" id="WP_294893847.1">
    <property type="nucleotide sequence ID" value="NZ_DLUI01000063.1"/>
</dbReference>
<accession>A0A2D3WPY4</accession>
<evidence type="ECO:0000256" key="7">
    <source>
        <dbReference type="HAMAP-Rule" id="MF_01844"/>
    </source>
</evidence>
<keyword evidence="2 7" id="KW-1003">Cell membrane</keyword>
<name>A0A2D3WPY4_9BACT</name>
<dbReference type="GO" id="GO:0006885">
    <property type="term" value="P:regulation of pH"/>
    <property type="evidence" value="ECO:0007669"/>
    <property type="project" value="UniProtKB-UniRule"/>
</dbReference>
<dbReference type="InterPro" id="IPR004670">
    <property type="entry name" value="NhaA"/>
</dbReference>
<feature type="transmembrane region" description="Helical" evidence="7">
    <location>
        <begin position="364"/>
        <end position="385"/>
    </location>
</feature>
<feature type="transmembrane region" description="Helical" evidence="7">
    <location>
        <begin position="12"/>
        <end position="31"/>
    </location>
</feature>
<evidence type="ECO:0000256" key="1">
    <source>
        <dbReference type="ARBA" id="ARBA00004429"/>
    </source>
</evidence>
<feature type="transmembrane region" description="Helical" evidence="7">
    <location>
        <begin position="327"/>
        <end position="352"/>
    </location>
</feature>
<dbReference type="NCBIfam" id="NF007112">
    <property type="entry name" value="PRK09561.1"/>
    <property type="match status" value="1"/>
</dbReference>
<keyword evidence="7" id="KW-0813">Transport</keyword>
<dbReference type="InterPro" id="IPR023171">
    <property type="entry name" value="Na/H_antiporter_dom_sf"/>
</dbReference>
<feature type="transmembrane region" description="Helical" evidence="7">
    <location>
        <begin position="155"/>
        <end position="176"/>
    </location>
</feature>
<comment type="similarity">
    <text evidence="7">Belongs to the NhaA Na(+)/H(+) (TC 2.A.33) antiporter family.</text>
</comment>
<feature type="transmembrane region" description="Helical" evidence="7">
    <location>
        <begin position="38"/>
        <end position="56"/>
    </location>
</feature>
<evidence type="ECO:0000313" key="8">
    <source>
        <dbReference type="EMBL" id="DAB38763.1"/>
    </source>
</evidence>
<proteinExistence type="inferred from homology"/>
<keyword evidence="3" id="KW-0997">Cell inner membrane</keyword>
<keyword evidence="4 7" id="KW-0812">Transmembrane</keyword>
<dbReference type="Proteomes" id="UP000228859">
    <property type="component" value="Unassembled WGS sequence"/>
</dbReference>
<keyword evidence="5 7" id="KW-1133">Transmembrane helix</keyword>
<dbReference type="Pfam" id="PF06965">
    <property type="entry name" value="Na_H_antiport_1"/>
    <property type="match status" value="1"/>
</dbReference>
<dbReference type="AlphaFoldDB" id="A0A2D3WPY4"/>
<gene>
    <name evidence="7 8" type="primary">nhaA</name>
    <name evidence="8" type="ORF">CFH83_04235</name>
</gene>
<protein>
    <recommendedName>
        <fullName evidence="7">Na(+)/H(+) antiporter NhaA</fullName>
    </recommendedName>
    <alternativeName>
        <fullName evidence="7">Sodium/proton antiporter NhaA</fullName>
    </alternativeName>
</protein>
<keyword evidence="6 7" id="KW-0472">Membrane</keyword>
<reference evidence="8 9" key="1">
    <citation type="journal article" date="2017" name="Front. Microbiol.">
        <title>Comparative Genomic Analysis of the Class Epsilonproteobacteria and Proposed Reclassification to Epsilonbacteraeota (phyl. nov.).</title>
        <authorList>
            <person name="Waite D.W."/>
            <person name="Vanwonterghem I."/>
            <person name="Rinke C."/>
            <person name="Parks D.H."/>
            <person name="Zhang Y."/>
            <person name="Takai K."/>
            <person name="Sievert S.M."/>
            <person name="Simon J."/>
            <person name="Campbell B.J."/>
            <person name="Hanson T.E."/>
            <person name="Woyke T."/>
            <person name="Klotz M.G."/>
            <person name="Hugenholtz P."/>
        </authorList>
    </citation>
    <scope>NUCLEOTIDE SEQUENCE [LARGE SCALE GENOMIC DNA]</scope>
    <source>
        <strain evidence="8">UBA12443</strain>
    </source>
</reference>
<feature type="transmembrane region" description="Helical" evidence="7">
    <location>
        <begin position="122"/>
        <end position="143"/>
    </location>
</feature>
<dbReference type="Gene3D" id="1.20.1530.10">
    <property type="entry name" value="Na+/H+ antiporter like domain"/>
    <property type="match status" value="1"/>
</dbReference>
<evidence type="ECO:0000313" key="9">
    <source>
        <dbReference type="Proteomes" id="UP000228859"/>
    </source>
</evidence>
<dbReference type="EMBL" id="DLUI01000063">
    <property type="protein sequence ID" value="DAB38763.1"/>
    <property type="molecule type" value="Genomic_DNA"/>
</dbReference>
<evidence type="ECO:0000256" key="4">
    <source>
        <dbReference type="ARBA" id="ARBA00022692"/>
    </source>
</evidence>
<feature type="transmembrane region" description="Helical" evidence="7">
    <location>
        <begin position="290"/>
        <end position="315"/>
    </location>
</feature>
<dbReference type="GO" id="GO:0005886">
    <property type="term" value="C:plasma membrane"/>
    <property type="evidence" value="ECO:0007669"/>
    <property type="project" value="UniProtKB-SubCell"/>
</dbReference>
<comment type="subcellular location">
    <subcellularLocation>
        <location evidence="1">Cell inner membrane</location>
        <topology evidence="1">Multi-pass membrane protein</topology>
    </subcellularLocation>
    <subcellularLocation>
        <location evidence="7">Cell membrane</location>
        <topology evidence="7">Multi-pass membrane protein</topology>
    </subcellularLocation>
</comment>
<evidence type="ECO:0000256" key="5">
    <source>
        <dbReference type="ARBA" id="ARBA00022989"/>
    </source>
</evidence>
<organism evidence="8 9">
    <name type="scientific">Sulfuricurvum kujiense</name>
    <dbReference type="NCBI Taxonomy" id="148813"/>
    <lineage>
        <taxon>Bacteria</taxon>
        <taxon>Pseudomonadati</taxon>
        <taxon>Campylobacterota</taxon>
        <taxon>Epsilonproteobacteria</taxon>
        <taxon>Campylobacterales</taxon>
        <taxon>Sulfurimonadaceae</taxon>
        <taxon>Sulfuricurvum</taxon>
    </lineage>
</organism>
<sequence length="395" mass="42278">MLKYSLLNFFKLESATGILLVLATLFAMIMANTNLHSLYDALTSIPVVISIGELVIAKPLLLWINDGLMAVFFFMIGLEIKREVIEGSLSDPKAIAVPAFAALGGMAVPSLIYAWFNWNNPIALQGWAIPSATDIAFALGILTLLGDRVPKGLKLFLLALAIIDDLGAIIIIALFYTSELSSVSLITAATMIALLIIMNIKGVINHTAYILVGIVLWTAVLKSGVHATLAGVILGLLIPLKNNKPSFHALEHSLHAPVNFIILPLFAFANTGIGFSNISAQDFYDNITLGIAFGLFIGKQAGVFLFSALAVWMGFGKLPYGVNWGQLYGVSIISGIGFTMSLFIGSLAFEHARAGGLALCDERLGILLGSLLSGVIGYAVLRYFLTKPLKSDGFE</sequence>
<comment type="function">
    <text evidence="7">Na(+)/H(+) antiporter that extrudes sodium in exchange for external protons.</text>
</comment>
<evidence type="ECO:0000256" key="2">
    <source>
        <dbReference type="ARBA" id="ARBA00022475"/>
    </source>
</evidence>
<keyword evidence="7" id="KW-0406">Ion transport</keyword>
<feature type="transmembrane region" description="Helical" evidence="7">
    <location>
        <begin position="182"/>
        <end position="200"/>
    </location>
</feature>
<dbReference type="GO" id="GO:0015385">
    <property type="term" value="F:sodium:proton antiporter activity"/>
    <property type="evidence" value="ECO:0007669"/>
    <property type="project" value="UniProtKB-UniRule"/>
</dbReference>
<comment type="catalytic activity">
    <reaction evidence="7">
        <text>Na(+)(in) + 2 H(+)(out) = Na(+)(out) + 2 H(+)(in)</text>
        <dbReference type="Rhea" id="RHEA:29251"/>
        <dbReference type="ChEBI" id="CHEBI:15378"/>
        <dbReference type="ChEBI" id="CHEBI:29101"/>
    </reaction>
</comment>
<feature type="transmembrane region" description="Helical" evidence="7">
    <location>
        <begin position="258"/>
        <end position="278"/>
    </location>
</feature>
<comment type="caution">
    <text evidence="8">The sequence shown here is derived from an EMBL/GenBank/DDBJ whole genome shotgun (WGS) entry which is preliminary data.</text>
</comment>
<dbReference type="NCBIfam" id="NF007111">
    <property type="entry name" value="PRK09560.1"/>
    <property type="match status" value="1"/>
</dbReference>
<keyword evidence="7" id="KW-0050">Antiport</keyword>
<evidence type="ECO:0000256" key="6">
    <source>
        <dbReference type="ARBA" id="ARBA00023136"/>
    </source>
</evidence>
<feature type="transmembrane region" description="Helical" evidence="7">
    <location>
        <begin position="92"/>
        <end position="116"/>
    </location>
</feature>
<dbReference type="HAMAP" id="MF_01844">
    <property type="entry name" value="NhaA"/>
    <property type="match status" value="1"/>
</dbReference>
<keyword evidence="7" id="KW-0915">Sodium</keyword>